<organism evidence="9 10">
    <name type="scientific">Aldrovandia affinis</name>
    <dbReference type="NCBI Taxonomy" id="143900"/>
    <lineage>
        <taxon>Eukaryota</taxon>
        <taxon>Metazoa</taxon>
        <taxon>Chordata</taxon>
        <taxon>Craniata</taxon>
        <taxon>Vertebrata</taxon>
        <taxon>Euteleostomi</taxon>
        <taxon>Actinopterygii</taxon>
        <taxon>Neopterygii</taxon>
        <taxon>Teleostei</taxon>
        <taxon>Notacanthiformes</taxon>
        <taxon>Halosauridae</taxon>
        <taxon>Aldrovandia</taxon>
    </lineage>
</organism>
<dbReference type="PANTHER" id="PTHR24028:SF328">
    <property type="entry name" value="CADHERIN-3"/>
    <property type="match status" value="1"/>
</dbReference>
<dbReference type="Pfam" id="PF00028">
    <property type="entry name" value="Cadherin"/>
    <property type="match status" value="2"/>
</dbReference>
<keyword evidence="4 7" id="KW-0472">Membrane</keyword>
<sequence length="324" mass="35291">MPPFQSYLLKPCVCAQTLSVDSSVIKVHAEDADLTSQNNRLTYSIMPPVPSAFMVRSDGTIILKTRLNYNTANHYNFTVEARTGQFLSIMPEAIEAKDGDTGINQPIVYSISAVSPSKYTSHFNINPVSGIITVVTQLDREEVGMVTVHIKVMIQDSASSDVVVISLNQPVNIVDREILEMERSLGQALGWTVKVISVRSANSFGGGVRSSRDSAKTYVTFIAMDAGNTMVPSEEVERKLESESEAVQIQLEKVFGEGLEYTVENGPVLPDHPDQTIAIVCVLLAIVGLVVMAVVTSVKLKTAKSRNKDSIAITGIDHPSQQHR</sequence>
<dbReference type="GO" id="GO:0005509">
    <property type="term" value="F:calcium ion binding"/>
    <property type="evidence" value="ECO:0007669"/>
    <property type="project" value="UniProtKB-UniRule"/>
</dbReference>
<dbReference type="SUPFAM" id="SSF49313">
    <property type="entry name" value="Cadherin-like"/>
    <property type="match status" value="2"/>
</dbReference>
<proteinExistence type="predicted"/>
<dbReference type="InterPro" id="IPR002126">
    <property type="entry name" value="Cadherin-like_dom"/>
</dbReference>
<dbReference type="PROSITE" id="PS50268">
    <property type="entry name" value="CADHERIN_2"/>
    <property type="match status" value="1"/>
</dbReference>
<evidence type="ECO:0000256" key="3">
    <source>
        <dbReference type="ARBA" id="ARBA00022989"/>
    </source>
</evidence>
<comment type="subcellular location">
    <subcellularLocation>
        <location evidence="1">Membrane</location>
        <topology evidence="1">Single-pass membrane protein</topology>
    </subcellularLocation>
</comment>
<keyword evidence="5" id="KW-0325">Glycoprotein</keyword>
<comment type="caution">
    <text evidence="9">The sequence shown here is derived from an EMBL/GenBank/DDBJ whole genome shotgun (WGS) entry which is preliminary data.</text>
</comment>
<keyword evidence="6" id="KW-0106">Calcium</keyword>
<evidence type="ECO:0000256" key="1">
    <source>
        <dbReference type="ARBA" id="ARBA00004167"/>
    </source>
</evidence>
<evidence type="ECO:0000256" key="7">
    <source>
        <dbReference type="SAM" id="Phobius"/>
    </source>
</evidence>
<evidence type="ECO:0000256" key="6">
    <source>
        <dbReference type="PROSITE-ProRule" id="PRU00043"/>
    </source>
</evidence>
<dbReference type="InterPro" id="IPR015919">
    <property type="entry name" value="Cadherin-like_sf"/>
</dbReference>
<dbReference type="PANTHER" id="PTHR24028">
    <property type="entry name" value="CADHERIN-87A"/>
    <property type="match status" value="1"/>
</dbReference>
<keyword evidence="2 7" id="KW-0812">Transmembrane</keyword>
<dbReference type="Proteomes" id="UP001221898">
    <property type="component" value="Unassembled WGS sequence"/>
</dbReference>
<evidence type="ECO:0000313" key="10">
    <source>
        <dbReference type="Proteomes" id="UP001221898"/>
    </source>
</evidence>
<feature type="domain" description="Cadherin" evidence="8">
    <location>
        <begin position="71"/>
        <end position="167"/>
    </location>
</feature>
<evidence type="ECO:0000259" key="8">
    <source>
        <dbReference type="PROSITE" id="PS50268"/>
    </source>
</evidence>
<evidence type="ECO:0000256" key="4">
    <source>
        <dbReference type="ARBA" id="ARBA00023136"/>
    </source>
</evidence>
<dbReference type="GO" id="GO:0005886">
    <property type="term" value="C:plasma membrane"/>
    <property type="evidence" value="ECO:0007669"/>
    <property type="project" value="TreeGrafter"/>
</dbReference>
<accession>A0AAD7WJW8</accession>
<reference evidence="9" key="1">
    <citation type="journal article" date="2023" name="Science">
        <title>Genome structures resolve the early diversification of teleost fishes.</title>
        <authorList>
            <person name="Parey E."/>
            <person name="Louis A."/>
            <person name="Montfort J."/>
            <person name="Bouchez O."/>
            <person name="Roques C."/>
            <person name="Iampietro C."/>
            <person name="Lluch J."/>
            <person name="Castinel A."/>
            <person name="Donnadieu C."/>
            <person name="Desvignes T."/>
            <person name="Floi Bucao C."/>
            <person name="Jouanno E."/>
            <person name="Wen M."/>
            <person name="Mejri S."/>
            <person name="Dirks R."/>
            <person name="Jansen H."/>
            <person name="Henkel C."/>
            <person name="Chen W.J."/>
            <person name="Zahm M."/>
            <person name="Cabau C."/>
            <person name="Klopp C."/>
            <person name="Thompson A.W."/>
            <person name="Robinson-Rechavi M."/>
            <person name="Braasch I."/>
            <person name="Lecointre G."/>
            <person name="Bobe J."/>
            <person name="Postlethwait J.H."/>
            <person name="Berthelot C."/>
            <person name="Roest Crollius H."/>
            <person name="Guiguen Y."/>
        </authorList>
    </citation>
    <scope>NUCLEOTIDE SEQUENCE</scope>
    <source>
        <strain evidence="9">NC1722</strain>
    </source>
</reference>
<protein>
    <recommendedName>
        <fullName evidence="8">Cadherin domain-containing protein</fullName>
    </recommendedName>
</protein>
<dbReference type="Gene3D" id="2.60.40.60">
    <property type="entry name" value="Cadherins"/>
    <property type="match status" value="2"/>
</dbReference>
<evidence type="ECO:0000256" key="2">
    <source>
        <dbReference type="ARBA" id="ARBA00022692"/>
    </source>
</evidence>
<dbReference type="AlphaFoldDB" id="A0AAD7WJW8"/>
<dbReference type="InterPro" id="IPR050174">
    <property type="entry name" value="Protocadherin/Cadherin-CA"/>
</dbReference>
<feature type="transmembrane region" description="Helical" evidence="7">
    <location>
        <begin position="277"/>
        <end position="298"/>
    </location>
</feature>
<keyword evidence="3 7" id="KW-1133">Transmembrane helix</keyword>
<name>A0AAD7WJW8_9TELE</name>
<gene>
    <name evidence="9" type="ORF">AAFF_G00408510</name>
</gene>
<dbReference type="SMART" id="SM00112">
    <property type="entry name" value="CA"/>
    <property type="match status" value="2"/>
</dbReference>
<dbReference type="CDD" id="cd11304">
    <property type="entry name" value="Cadherin_repeat"/>
    <property type="match status" value="2"/>
</dbReference>
<keyword evidence="10" id="KW-1185">Reference proteome</keyword>
<evidence type="ECO:0000313" key="9">
    <source>
        <dbReference type="EMBL" id="KAJ8399746.1"/>
    </source>
</evidence>
<dbReference type="EMBL" id="JAINUG010000081">
    <property type="protein sequence ID" value="KAJ8399746.1"/>
    <property type="molecule type" value="Genomic_DNA"/>
</dbReference>
<evidence type="ECO:0000256" key="5">
    <source>
        <dbReference type="ARBA" id="ARBA00023180"/>
    </source>
</evidence>
<dbReference type="GO" id="GO:0007156">
    <property type="term" value="P:homophilic cell adhesion via plasma membrane adhesion molecules"/>
    <property type="evidence" value="ECO:0007669"/>
    <property type="project" value="InterPro"/>
</dbReference>